<dbReference type="InterPro" id="IPR018303">
    <property type="entry name" value="ATPase_P-typ_P_site"/>
</dbReference>
<dbReference type="Gene3D" id="3.40.50.1000">
    <property type="entry name" value="HAD superfamily/HAD-like"/>
    <property type="match status" value="3"/>
</dbReference>
<protein>
    <submittedName>
        <fullName evidence="11">P-type ATPase C-terminal domain-containing protein</fullName>
    </submittedName>
</protein>
<evidence type="ECO:0000313" key="10">
    <source>
        <dbReference type="Proteomes" id="UP000887565"/>
    </source>
</evidence>
<evidence type="ECO:0000259" key="9">
    <source>
        <dbReference type="Pfam" id="PF16212"/>
    </source>
</evidence>
<reference evidence="11" key="1">
    <citation type="submission" date="2022-11" db="UniProtKB">
        <authorList>
            <consortium name="WormBaseParasite"/>
        </authorList>
    </citation>
    <scope>IDENTIFICATION</scope>
</reference>
<dbReference type="Pfam" id="PF16212">
    <property type="entry name" value="PhoLip_ATPase_C"/>
    <property type="match status" value="1"/>
</dbReference>
<feature type="transmembrane region" description="Helical" evidence="8">
    <location>
        <begin position="827"/>
        <end position="848"/>
    </location>
</feature>
<feature type="transmembrane region" description="Helical" evidence="8">
    <location>
        <begin position="717"/>
        <end position="738"/>
    </location>
</feature>
<dbReference type="WBParaSite" id="nRc.2.0.1.t00454-RA">
    <property type="protein sequence ID" value="nRc.2.0.1.t00454-RA"/>
    <property type="gene ID" value="nRc.2.0.1.g00454"/>
</dbReference>
<evidence type="ECO:0000256" key="3">
    <source>
        <dbReference type="ARBA" id="ARBA00022723"/>
    </source>
</evidence>
<evidence type="ECO:0000256" key="4">
    <source>
        <dbReference type="ARBA" id="ARBA00022842"/>
    </source>
</evidence>
<feature type="region of interest" description="Disordered" evidence="7">
    <location>
        <begin position="374"/>
        <end position="426"/>
    </location>
</feature>
<dbReference type="PANTHER" id="PTHR24092:SF218">
    <property type="entry name" value="PHOSPHOLIPID-TRANSPORTING ATPASE"/>
    <property type="match status" value="1"/>
</dbReference>
<keyword evidence="5 8" id="KW-1133">Transmembrane helix</keyword>
<dbReference type="InterPro" id="IPR001757">
    <property type="entry name" value="P_typ_ATPase"/>
</dbReference>
<keyword evidence="2 8" id="KW-0812">Transmembrane</keyword>
<dbReference type="Gene3D" id="3.40.1110.10">
    <property type="entry name" value="Calcium-transporting ATPase, cytoplasmic domain N"/>
    <property type="match status" value="1"/>
</dbReference>
<dbReference type="PROSITE" id="PS51257">
    <property type="entry name" value="PROKAR_LIPOPROTEIN"/>
    <property type="match status" value="1"/>
</dbReference>
<dbReference type="SUPFAM" id="SSF56784">
    <property type="entry name" value="HAD-like"/>
    <property type="match status" value="1"/>
</dbReference>
<dbReference type="InterPro" id="IPR023298">
    <property type="entry name" value="ATPase_P-typ_TM_dom_sf"/>
</dbReference>
<dbReference type="NCBIfam" id="TIGR01494">
    <property type="entry name" value="ATPase_P-type"/>
    <property type="match status" value="1"/>
</dbReference>
<keyword evidence="6 8" id="KW-0472">Membrane</keyword>
<dbReference type="InterPro" id="IPR032630">
    <property type="entry name" value="P_typ_ATPase_c"/>
</dbReference>
<feature type="transmembrane region" description="Helical" evidence="8">
    <location>
        <begin position="869"/>
        <end position="888"/>
    </location>
</feature>
<dbReference type="Pfam" id="PF00702">
    <property type="entry name" value="Hydrolase"/>
    <property type="match status" value="1"/>
</dbReference>
<dbReference type="InterPro" id="IPR023299">
    <property type="entry name" value="ATPase_P-typ_cyto_dom_N"/>
</dbReference>
<dbReference type="AlphaFoldDB" id="A0A915HGC0"/>
<feature type="transmembrane region" description="Helical" evidence="8">
    <location>
        <begin position="685"/>
        <end position="705"/>
    </location>
</feature>
<evidence type="ECO:0000256" key="1">
    <source>
        <dbReference type="ARBA" id="ARBA00004141"/>
    </source>
</evidence>
<feature type="domain" description="P-type ATPase C-terminal" evidence="9">
    <location>
        <begin position="654"/>
        <end position="890"/>
    </location>
</feature>
<dbReference type="GO" id="GO:0005524">
    <property type="term" value="F:ATP binding"/>
    <property type="evidence" value="ECO:0007669"/>
    <property type="project" value="InterPro"/>
</dbReference>
<dbReference type="GO" id="GO:0046872">
    <property type="term" value="F:metal ion binding"/>
    <property type="evidence" value="ECO:0007669"/>
    <property type="project" value="UniProtKB-KW"/>
</dbReference>
<evidence type="ECO:0000313" key="11">
    <source>
        <dbReference type="WBParaSite" id="nRc.2.0.1.t00454-RA"/>
    </source>
</evidence>
<dbReference type="PRINTS" id="PR00119">
    <property type="entry name" value="CATATPASE"/>
</dbReference>
<dbReference type="GO" id="GO:0005886">
    <property type="term" value="C:plasma membrane"/>
    <property type="evidence" value="ECO:0007669"/>
    <property type="project" value="TreeGrafter"/>
</dbReference>
<dbReference type="GO" id="GO:0045332">
    <property type="term" value="P:phospholipid translocation"/>
    <property type="evidence" value="ECO:0007669"/>
    <property type="project" value="TreeGrafter"/>
</dbReference>
<dbReference type="PROSITE" id="PS00154">
    <property type="entry name" value="ATPASE_E1_E2"/>
    <property type="match status" value="1"/>
</dbReference>
<dbReference type="Gene3D" id="1.20.1110.10">
    <property type="entry name" value="Calcium-transporting ATPase, transmembrane domain"/>
    <property type="match status" value="1"/>
</dbReference>
<evidence type="ECO:0000256" key="8">
    <source>
        <dbReference type="SAM" id="Phobius"/>
    </source>
</evidence>
<dbReference type="GO" id="GO:0140326">
    <property type="term" value="F:ATPase-coupled intramembrane lipid transporter activity"/>
    <property type="evidence" value="ECO:0007669"/>
    <property type="project" value="TreeGrafter"/>
</dbReference>
<feature type="transmembrane region" description="Helical" evidence="8">
    <location>
        <begin position="78"/>
        <end position="99"/>
    </location>
</feature>
<name>A0A915HGC0_ROMCU</name>
<dbReference type="PANTHER" id="PTHR24092">
    <property type="entry name" value="PROBABLE PHOSPHOLIPID-TRANSPORTING ATPASE"/>
    <property type="match status" value="1"/>
</dbReference>
<evidence type="ECO:0000256" key="2">
    <source>
        <dbReference type="ARBA" id="ARBA00022692"/>
    </source>
</evidence>
<keyword evidence="10" id="KW-1185">Reference proteome</keyword>
<dbReference type="GO" id="GO:0016887">
    <property type="term" value="F:ATP hydrolysis activity"/>
    <property type="evidence" value="ECO:0007669"/>
    <property type="project" value="InterPro"/>
</dbReference>
<dbReference type="Proteomes" id="UP000887565">
    <property type="component" value="Unplaced"/>
</dbReference>
<dbReference type="SUPFAM" id="SSF81665">
    <property type="entry name" value="Calcium ATPase, transmembrane domain M"/>
    <property type="match status" value="1"/>
</dbReference>
<evidence type="ECO:0000256" key="5">
    <source>
        <dbReference type="ARBA" id="ARBA00022989"/>
    </source>
</evidence>
<keyword evidence="3" id="KW-0479">Metal-binding</keyword>
<dbReference type="InterPro" id="IPR036412">
    <property type="entry name" value="HAD-like_sf"/>
</dbReference>
<feature type="compositionally biased region" description="Basic residues" evidence="7">
    <location>
        <begin position="375"/>
        <end position="384"/>
    </location>
</feature>
<comment type="subcellular location">
    <subcellularLocation>
        <location evidence="1">Membrane</location>
        <topology evidence="1">Multi-pass membrane protein</topology>
    </subcellularLocation>
</comment>
<evidence type="ECO:0000256" key="6">
    <source>
        <dbReference type="ARBA" id="ARBA00023136"/>
    </source>
</evidence>
<keyword evidence="4" id="KW-0460">Magnesium</keyword>
<feature type="transmembrane region" description="Helical" evidence="8">
    <location>
        <begin position="768"/>
        <end position="790"/>
    </location>
</feature>
<proteinExistence type="predicted"/>
<sequence length="925" mass="104906">MCCRCCSVRHCGTTCVVIAYYSITCYGITFYGCYDITCYGHGIWLNSFHGSLTDVVPYIVQSTANGGGKLEPEWQSFIVFWSYVIILQVMIPISLYVSIEIVKLGQVFFITQDRNLWYTVPANPANQNKTPVVKRIQCRALNIPEELGQIQYVMCDKTGTLTENNMIFRRCTVAGVDYGSDGNFCKNNETSKDVRANPKLKDLLFRMWSDRHDTESSLVVDFFTNMALCNTVVVNPHAHSPREQKRPQMINEVPSSILTYEKDQIGVKQSLDETRLITTSDQNGRLKSHKELHDMVSIQASTKPMTSVDDNNAIFPDSKLYCRRRVKLPRIILPYVEASSNDTATTAPALVPIRRGSLSLPSLNTADLENGFSHEKRKLSAPHRKPNDGDFSDSSMKSEPDLRKLNNRSIDDDYENDDPNRQVGRGRIIQQKFKAANLQLSKLLHDLPPMMKSKLKLTFAQLNFKKWQTTDGKEQSLNYKNPFYEAESPDELALVYAAAAYGRKDISREEYELWSKNHENAEMSIDDRDDLLNKSALEIEKNLHLLGAAGIEDRLQEGVPECIEVLRQGGLKIWILTGDKIETAINIAYACKLFLYGMTLIQLCAANEAAIVELVKQKLGGTTLAIGDGANDVSMIQCANVGIGISGQEGMQAVMASDFAMARFKFLQPLLFVHGHWCYSRVAKLVLYFFYKNALFVITLFFFQIWNGFSAQVMIDLLYLMLYNLVFTSLSPLLLGIFDKDAPYHILNDNPQLYVQGSNGQLYRSNSFWLNMLDALWQGLIVFFIPFLIFYQTEVQIWSFGFFITSCLVIVNQLHLALQVESWTVPLALSIFLSIGAFYSFSLLYNGICRTCCSSDAPYYVAQNAMQRPDYWLCIILVTVVALFPRVISTLSQILDLVSLQQNDYFALMKKIRFCQMLLEFSQPS</sequence>
<dbReference type="InterPro" id="IPR023214">
    <property type="entry name" value="HAD_sf"/>
</dbReference>
<feature type="transmembrane region" description="Helical" evidence="8">
    <location>
        <begin position="797"/>
        <end position="815"/>
    </location>
</feature>
<evidence type="ECO:0000256" key="7">
    <source>
        <dbReference type="SAM" id="MobiDB-lite"/>
    </source>
</evidence>
<organism evidence="10 11">
    <name type="scientific">Romanomermis culicivorax</name>
    <name type="common">Nematode worm</name>
    <dbReference type="NCBI Taxonomy" id="13658"/>
    <lineage>
        <taxon>Eukaryota</taxon>
        <taxon>Metazoa</taxon>
        <taxon>Ecdysozoa</taxon>
        <taxon>Nematoda</taxon>
        <taxon>Enoplea</taxon>
        <taxon>Dorylaimia</taxon>
        <taxon>Mermithida</taxon>
        <taxon>Mermithoidea</taxon>
        <taxon>Mermithidae</taxon>
        <taxon>Romanomermis</taxon>
    </lineage>
</organism>
<accession>A0A915HGC0</accession>